<comment type="caution">
    <text evidence="2">The sequence shown here is derived from an EMBL/GenBank/DDBJ whole genome shotgun (WGS) entry which is preliminary data.</text>
</comment>
<evidence type="ECO:0000313" key="2">
    <source>
        <dbReference type="EMBL" id="MYM20001.1"/>
    </source>
</evidence>
<proteinExistence type="predicted"/>
<dbReference type="AlphaFoldDB" id="A0A6N9H7Y7"/>
<keyword evidence="3" id="KW-1185">Reference proteome</keyword>
<dbReference type="PANTHER" id="PTHR30005">
    <property type="entry name" value="EXOPOLYPHOSPHATASE"/>
    <property type="match status" value="1"/>
</dbReference>
<evidence type="ECO:0000313" key="3">
    <source>
        <dbReference type="Proteomes" id="UP000469215"/>
    </source>
</evidence>
<feature type="domain" description="Ppx/GppA phosphatase N-terminal" evidence="1">
    <location>
        <begin position="17"/>
        <end position="293"/>
    </location>
</feature>
<name>A0A6N9H7Y7_9MICO</name>
<organism evidence="2 3">
    <name type="scientific">Brevibacterium rongguiense</name>
    <dbReference type="NCBI Taxonomy" id="2695267"/>
    <lineage>
        <taxon>Bacteria</taxon>
        <taxon>Bacillati</taxon>
        <taxon>Actinomycetota</taxon>
        <taxon>Actinomycetes</taxon>
        <taxon>Micrococcales</taxon>
        <taxon>Brevibacteriaceae</taxon>
        <taxon>Brevibacterium</taxon>
    </lineage>
</organism>
<dbReference type="PANTHER" id="PTHR30005:SF13">
    <property type="entry name" value="EXOPOLYPHOSPHATASE 2"/>
    <property type="match status" value="1"/>
</dbReference>
<gene>
    <name evidence="2" type="ORF">GSY69_08495</name>
</gene>
<dbReference type="Pfam" id="PF02541">
    <property type="entry name" value="Ppx-GppA"/>
    <property type="match status" value="1"/>
</dbReference>
<dbReference type="InterPro" id="IPR003695">
    <property type="entry name" value="Ppx_GppA_N"/>
</dbReference>
<dbReference type="RefSeq" id="WP_160953427.1">
    <property type="nucleotide sequence ID" value="NZ_WWEQ01000032.1"/>
</dbReference>
<dbReference type="Gene3D" id="3.30.420.150">
    <property type="entry name" value="Exopolyphosphatase. Domain 2"/>
    <property type="match status" value="1"/>
</dbReference>
<dbReference type="InterPro" id="IPR050273">
    <property type="entry name" value="GppA/Ppx_hydrolase"/>
</dbReference>
<evidence type="ECO:0000259" key="1">
    <source>
        <dbReference type="Pfam" id="PF02541"/>
    </source>
</evidence>
<dbReference type="GO" id="GO:0016462">
    <property type="term" value="F:pyrophosphatase activity"/>
    <property type="evidence" value="ECO:0007669"/>
    <property type="project" value="TreeGrafter"/>
</dbReference>
<dbReference type="SUPFAM" id="SSF53067">
    <property type="entry name" value="Actin-like ATPase domain"/>
    <property type="match status" value="2"/>
</dbReference>
<dbReference type="Proteomes" id="UP000469215">
    <property type="component" value="Unassembled WGS sequence"/>
</dbReference>
<sequence>MTRVAAFDCGTNSLRLLIADIEAGRVSDVVREMRVVRLGQGVDSTGAFAPEALERTFAVCEEYAAICEREGAERRRFVATSATRDAANRDEFLTGVAERVGVVPEVISGEEEARLSFAGAVSGVAEAADEDAVTPRPPFLVMDLGGGSTELVRGTADAEQAYSMDIGCVRLTERHMHSDPPTDAEVAATVRDVDAMYEAAADTVDMAGVRTLIGVAGTATTVAAAVLGLERYDPAAIHGAHLPLPELARATAALTRMERSERAGLGYMHPGRVDVIGTGALVFARLVERISADVAAAGGALEVFVSETDILDGIALALGRSGPV</sequence>
<dbReference type="InterPro" id="IPR043129">
    <property type="entry name" value="ATPase_NBD"/>
</dbReference>
<dbReference type="EMBL" id="WWEQ01000032">
    <property type="protein sequence ID" value="MYM20001.1"/>
    <property type="molecule type" value="Genomic_DNA"/>
</dbReference>
<protein>
    <submittedName>
        <fullName evidence="2">Exopolyphosphatase</fullName>
    </submittedName>
</protein>
<reference evidence="2 3" key="1">
    <citation type="submission" date="2020-01" db="EMBL/GenBank/DDBJ databases">
        <authorList>
            <person name="Deng T."/>
        </authorList>
    </citation>
    <scope>NUCLEOTIDE SEQUENCE [LARGE SCALE GENOMIC DNA]</scope>
    <source>
        <strain evidence="2 3">5221</strain>
    </source>
</reference>
<dbReference type="Gene3D" id="3.30.420.40">
    <property type="match status" value="1"/>
</dbReference>
<accession>A0A6N9H7Y7</accession>